<sequence length="93" mass="11083">MYSWVVLLFSTLQLGSFADFILNFHPICSVINFCIHFQLFFFRRRSKMNNYTGQYGYMFPMQPNYTWGTNPFHPLFYCHLSKNFVGIKNSATQ</sequence>
<organism evidence="1 2">
    <name type="scientific">Schistosoma mattheei</name>
    <dbReference type="NCBI Taxonomy" id="31246"/>
    <lineage>
        <taxon>Eukaryota</taxon>
        <taxon>Metazoa</taxon>
        <taxon>Spiralia</taxon>
        <taxon>Lophotrochozoa</taxon>
        <taxon>Platyhelminthes</taxon>
        <taxon>Trematoda</taxon>
        <taxon>Digenea</taxon>
        <taxon>Strigeidida</taxon>
        <taxon>Schistosomatoidea</taxon>
        <taxon>Schistosomatidae</taxon>
        <taxon>Schistosoma</taxon>
    </lineage>
</organism>
<accession>A0A183NIM0</accession>
<dbReference type="AlphaFoldDB" id="A0A183NIM0"/>
<reference evidence="1 2" key="1">
    <citation type="submission" date="2018-11" db="EMBL/GenBank/DDBJ databases">
        <authorList>
            <consortium name="Pathogen Informatics"/>
        </authorList>
    </citation>
    <scope>NUCLEOTIDE SEQUENCE [LARGE SCALE GENOMIC DNA]</scope>
    <source>
        <strain>Denwood</strain>
        <strain evidence="2">Zambia</strain>
    </source>
</reference>
<evidence type="ECO:0000313" key="2">
    <source>
        <dbReference type="Proteomes" id="UP000269396"/>
    </source>
</evidence>
<gene>
    <name evidence="1" type="ORF">SMTD_LOCUS1956</name>
</gene>
<dbReference type="EMBL" id="UZAL01002438">
    <property type="protein sequence ID" value="VDO83034.1"/>
    <property type="molecule type" value="Genomic_DNA"/>
</dbReference>
<name>A0A183NIM0_9TREM</name>
<proteinExistence type="predicted"/>
<keyword evidence="2" id="KW-1185">Reference proteome</keyword>
<protein>
    <submittedName>
        <fullName evidence="1">Uncharacterized protein</fullName>
    </submittedName>
</protein>
<evidence type="ECO:0000313" key="1">
    <source>
        <dbReference type="EMBL" id="VDO83034.1"/>
    </source>
</evidence>
<dbReference type="Proteomes" id="UP000269396">
    <property type="component" value="Unassembled WGS sequence"/>
</dbReference>